<name>A0A1N7MXU6_9RHOB</name>
<organism evidence="1 2">
    <name type="scientific">Roseivivax lentus</name>
    <dbReference type="NCBI Taxonomy" id="633194"/>
    <lineage>
        <taxon>Bacteria</taxon>
        <taxon>Pseudomonadati</taxon>
        <taxon>Pseudomonadota</taxon>
        <taxon>Alphaproteobacteria</taxon>
        <taxon>Rhodobacterales</taxon>
        <taxon>Roseobacteraceae</taxon>
        <taxon>Roseivivax</taxon>
    </lineage>
</organism>
<sequence>MNLLQLDARWQRLNDPDYACPCCGRSFGGLIDIGYDAPGDWPHALPEPGAVIAAGEDRLSSELCRLGARRFLRAHLAVPVRGAGDAVHLAPWAEVAPGDFYATLERIEAGISAPADMAAVLANILPGPLGEIEVGHLRHGAAEARPTFLPAPGPAADALAEGLSFDAVLDIYAEIGEDIRPHLTGRG</sequence>
<gene>
    <name evidence="1" type="ORF">SAMN05421759_10633</name>
</gene>
<dbReference type="InterPro" id="IPR018697">
    <property type="entry name" value="DUF2199"/>
</dbReference>
<dbReference type="AlphaFoldDB" id="A0A1N7MXU6"/>
<dbReference type="RefSeq" id="WP_076448199.1">
    <property type="nucleotide sequence ID" value="NZ_FTOQ01000006.1"/>
</dbReference>
<dbReference type="Proteomes" id="UP000186684">
    <property type="component" value="Unassembled WGS sequence"/>
</dbReference>
<dbReference type="EMBL" id="FTOQ01000006">
    <property type="protein sequence ID" value="SIS90915.1"/>
    <property type="molecule type" value="Genomic_DNA"/>
</dbReference>
<protein>
    <recommendedName>
        <fullName evidence="3">DUF2199 domain-containing protein</fullName>
    </recommendedName>
</protein>
<evidence type="ECO:0008006" key="3">
    <source>
        <dbReference type="Google" id="ProtNLM"/>
    </source>
</evidence>
<reference evidence="2" key="1">
    <citation type="submission" date="2017-01" db="EMBL/GenBank/DDBJ databases">
        <authorList>
            <person name="Varghese N."/>
            <person name="Submissions S."/>
        </authorList>
    </citation>
    <scope>NUCLEOTIDE SEQUENCE [LARGE SCALE GENOMIC DNA]</scope>
    <source>
        <strain evidence="2">DSM 29430</strain>
    </source>
</reference>
<dbReference type="Pfam" id="PF09965">
    <property type="entry name" value="DUF2199"/>
    <property type="match status" value="1"/>
</dbReference>
<evidence type="ECO:0000313" key="2">
    <source>
        <dbReference type="Proteomes" id="UP000186684"/>
    </source>
</evidence>
<dbReference type="OrthoDB" id="4404538at2"/>
<proteinExistence type="predicted"/>
<keyword evidence="2" id="KW-1185">Reference proteome</keyword>
<evidence type="ECO:0000313" key="1">
    <source>
        <dbReference type="EMBL" id="SIS90915.1"/>
    </source>
</evidence>
<accession>A0A1N7MXU6</accession>
<dbReference type="STRING" id="633194.SAMN05421759_10633"/>